<keyword evidence="4" id="KW-1185">Reference proteome</keyword>
<sequence length="100" mass="10455">MAASAVGTPFHAVRVDSLARHAVAAGRDRTPTALWTLDKGCFCASASAAHQLPPGHSCESRKCRPLPVSRRCFPEVLPPLSVSSDAATGGLDRDGRFAGK</sequence>
<protein>
    <submittedName>
        <fullName evidence="2 3">Uncharacterized protein</fullName>
    </submittedName>
</protein>
<organism>
    <name type="scientific">Ixodes scapularis</name>
    <name type="common">Black-legged tick</name>
    <name type="synonym">Deer tick</name>
    <dbReference type="NCBI Taxonomy" id="6945"/>
    <lineage>
        <taxon>Eukaryota</taxon>
        <taxon>Metazoa</taxon>
        <taxon>Ecdysozoa</taxon>
        <taxon>Arthropoda</taxon>
        <taxon>Chelicerata</taxon>
        <taxon>Arachnida</taxon>
        <taxon>Acari</taxon>
        <taxon>Parasitiformes</taxon>
        <taxon>Ixodida</taxon>
        <taxon>Ixodoidea</taxon>
        <taxon>Ixodidae</taxon>
        <taxon>Ixodinae</taxon>
        <taxon>Ixodes</taxon>
    </lineage>
</organism>
<dbReference type="VEuPathDB" id="VectorBase:ISCW019017"/>
<dbReference type="EnsemblMetazoa" id="ISCW019017-RA">
    <property type="protein sequence ID" value="ISCW019017-PA"/>
    <property type="gene ID" value="ISCW019017"/>
</dbReference>
<reference evidence="2 4" key="1">
    <citation type="submission" date="2008-03" db="EMBL/GenBank/DDBJ databases">
        <title>Annotation of Ixodes scapularis.</title>
        <authorList>
            <consortium name="Ixodes scapularis Genome Project Consortium"/>
            <person name="Caler E."/>
            <person name="Hannick L.I."/>
            <person name="Bidwell S."/>
            <person name="Joardar V."/>
            <person name="Thiagarajan M."/>
            <person name="Amedeo P."/>
            <person name="Galinsky K.J."/>
            <person name="Schobel S."/>
            <person name="Inman J."/>
            <person name="Hostetler J."/>
            <person name="Miller J."/>
            <person name="Hammond M."/>
            <person name="Megy K."/>
            <person name="Lawson D."/>
            <person name="Kodira C."/>
            <person name="Sutton G."/>
            <person name="Meyer J."/>
            <person name="Hill C.A."/>
            <person name="Birren B."/>
            <person name="Nene V."/>
            <person name="Collins F."/>
            <person name="Alarcon-Chaidez F."/>
            <person name="Wikel S."/>
            <person name="Strausberg R."/>
        </authorList>
    </citation>
    <scope>NUCLEOTIDE SEQUENCE [LARGE SCALE GENOMIC DNA]</scope>
    <source>
        <strain evidence="4">Wikel</strain>
        <strain evidence="2">Wikel colony</strain>
    </source>
</reference>
<dbReference type="Proteomes" id="UP000001555">
    <property type="component" value="Unassembled WGS sequence"/>
</dbReference>
<feature type="region of interest" description="Disordered" evidence="1">
    <location>
        <begin position="81"/>
        <end position="100"/>
    </location>
</feature>
<proteinExistence type="predicted"/>
<dbReference type="VEuPathDB" id="VectorBase:ISCI019017"/>
<gene>
    <name evidence="2" type="ORF">IscW_ISCW019017</name>
</gene>
<accession>B7PNC4</accession>
<evidence type="ECO:0000313" key="4">
    <source>
        <dbReference type="Proteomes" id="UP000001555"/>
    </source>
</evidence>
<dbReference type="EMBL" id="DS752087">
    <property type="protein sequence ID" value="EEC08111.1"/>
    <property type="molecule type" value="Genomic_DNA"/>
</dbReference>
<reference evidence="3" key="2">
    <citation type="submission" date="2020-05" db="UniProtKB">
        <authorList>
            <consortium name="EnsemblMetazoa"/>
        </authorList>
    </citation>
    <scope>IDENTIFICATION</scope>
    <source>
        <strain evidence="3">wikel</strain>
    </source>
</reference>
<dbReference type="HOGENOM" id="CLU_2309065_0_0_1"/>
<dbReference type="PaxDb" id="6945-B7PNC4"/>
<dbReference type="InParanoid" id="B7PNC4"/>
<dbReference type="EMBL" id="ABJB011028319">
    <property type="status" value="NOT_ANNOTATED_CDS"/>
    <property type="molecule type" value="Genomic_DNA"/>
</dbReference>
<feature type="compositionally biased region" description="Basic and acidic residues" evidence="1">
    <location>
        <begin position="91"/>
        <end position="100"/>
    </location>
</feature>
<name>B7PNC4_IXOSC</name>
<dbReference type="AlphaFoldDB" id="B7PNC4"/>
<evidence type="ECO:0000313" key="2">
    <source>
        <dbReference type="EMBL" id="EEC08111.1"/>
    </source>
</evidence>
<evidence type="ECO:0000313" key="3">
    <source>
        <dbReference type="EnsemblMetazoa" id="ISCW019017-PA"/>
    </source>
</evidence>
<evidence type="ECO:0000256" key="1">
    <source>
        <dbReference type="SAM" id="MobiDB-lite"/>
    </source>
</evidence>